<evidence type="ECO:0000313" key="1">
    <source>
        <dbReference type="EMBL" id="MDC0670343.1"/>
    </source>
</evidence>
<gene>
    <name evidence="1" type="ORF">POL58_21490</name>
</gene>
<accession>A0ABT5BA83</accession>
<dbReference type="RefSeq" id="WP_272000169.1">
    <property type="nucleotide sequence ID" value="NZ_JAQNDN010000011.1"/>
</dbReference>
<evidence type="ECO:0000313" key="2">
    <source>
        <dbReference type="Proteomes" id="UP001217838"/>
    </source>
</evidence>
<reference evidence="1 2" key="1">
    <citation type="submission" date="2022-11" db="EMBL/GenBank/DDBJ databases">
        <title>Minimal conservation of predation-associated metabolite biosynthetic gene clusters underscores biosynthetic potential of Myxococcota including descriptions for ten novel species: Archangium lansinium sp. nov., Myxococcus landrumus sp. nov., Nannocystis bai.</title>
        <authorList>
            <person name="Ahearne A."/>
            <person name="Stevens C."/>
            <person name="Dowd S."/>
        </authorList>
    </citation>
    <scope>NUCLEOTIDE SEQUENCE [LARGE SCALE GENOMIC DNA]</scope>
    <source>
        <strain evidence="1 2">NCELM</strain>
    </source>
</reference>
<organism evidence="1 2">
    <name type="scientific">Nannocystis radixulma</name>
    <dbReference type="NCBI Taxonomy" id="2995305"/>
    <lineage>
        <taxon>Bacteria</taxon>
        <taxon>Pseudomonadati</taxon>
        <taxon>Myxococcota</taxon>
        <taxon>Polyangia</taxon>
        <taxon>Nannocystales</taxon>
        <taxon>Nannocystaceae</taxon>
        <taxon>Nannocystis</taxon>
    </lineage>
</organism>
<dbReference type="Proteomes" id="UP001217838">
    <property type="component" value="Unassembled WGS sequence"/>
</dbReference>
<name>A0ABT5BA83_9BACT</name>
<dbReference type="EMBL" id="JAQNDN010000011">
    <property type="protein sequence ID" value="MDC0670343.1"/>
    <property type="molecule type" value="Genomic_DNA"/>
</dbReference>
<proteinExistence type="predicted"/>
<protein>
    <submittedName>
        <fullName evidence="1">Uncharacterized protein</fullName>
    </submittedName>
</protein>
<sequence length="238" mass="25145">MLRVGGRPPMHVEVHAGFDLNPSALVQRLVTAIEIALWIGATRAAISDSTAATGSVPSVRRVGERYLASGVEVALKDVPRPGRIDLVELEDGMGSLLREPPGDLPASIRPACMFDPLTRETLEGHAGKAIESNRDYGHDDPVLLPAAPLSEARALGSLTAGDGTISWVERSALVLGLSATYLGDGRSVTYSKADHENNRQTSNVFNSMLHGAGLPTDDFGHGNPATRIAEGPLAELWG</sequence>
<comment type="caution">
    <text evidence="1">The sequence shown here is derived from an EMBL/GenBank/DDBJ whole genome shotgun (WGS) entry which is preliminary data.</text>
</comment>
<keyword evidence="2" id="KW-1185">Reference proteome</keyword>